<protein>
    <submittedName>
        <fullName evidence="1">Uncharacterized protein</fullName>
    </submittedName>
</protein>
<reference evidence="1 2" key="1">
    <citation type="journal article" date="2017" name="ISME J.">
        <title>Grape pomace compost harbors organohalide-respiring Dehalogenimonas species with novel reductive dehalogenase genes.</title>
        <authorList>
            <person name="Yang Y."/>
            <person name="Higgins S.A."/>
            <person name="Yan J."/>
            <person name="Simsir B."/>
            <person name="Chourey K."/>
            <person name="Iyer R."/>
            <person name="Hettich R.L."/>
            <person name="Baldwin B."/>
            <person name="Ogles D.M."/>
            <person name="Loffler F.E."/>
        </authorList>
    </citation>
    <scope>NUCLEOTIDE SEQUENCE [LARGE SCALE GENOMIC DNA]</scope>
    <source>
        <strain evidence="1 2">GP</strain>
    </source>
</reference>
<dbReference type="EMBL" id="JQAN02000006">
    <property type="protein sequence ID" value="PPD58753.1"/>
    <property type="molecule type" value="Genomic_DNA"/>
</dbReference>
<dbReference type="Proteomes" id="UP000235653">
    <property type="component" value="Unassembled WGS sequence"/>
</dbReference>
<keyword evidence="2" id="KW-1185">Reference proteome</keyword>
<sequence>MTNSRLPNFPEHKLHIFNDVSFEVLPEISYENLVHLSHLVDQMGRAELYFPLVDCLRKIQWAKLAGIESIRIEKSIAERATQDTVPFDPIGQIQHMKALFDFVAHAKASLDALAVFLNDLLRLGQKGPSRDFKWLSFRQNVGEHDLTIGKHLSELEIWLDKDRDNSDSIIATRDEWQHRGSPSIQAMFPILPIGYLPVPRILKGGFPDPKIPLTSEYYWTTQEFIEYHVHKLTSFFSTVVGSCITIEKQLGGKMMQLDPDLLRHPMSFLPMRATAETKVKQIKVRPFNPIFLNSNCLFEGLPHKILQAITKEEAELFTNLAKNRTFRFPDKQKYFITLLEQDVLKIDSEQIGALENIGLIARYALKLANNDVLICGCRGIMVGWPSGDFKDISVHLLTKLGAELASLINISYDEFYIRNFIKILNNQKIDAKLLAISDINETSFKYDSLGEFRY</sequence>
<proteinExistence type="predicted"/>
<comment type="caution">
    <text evidence="1">The sequence shown here is derived from an EMBL/GenBank/DDBJ whole genome shotgun (WGS) entry which is preliminary data.</text>
</comment>
<name>A0A2P5P8X9_9CHLR</name>
<organism evidence="1 2">
    <name type="scientific">Dehalogenimonas etheniformans</name>
    <dbReference type="NCBI Taxonomy" id="1536648"/>
    <lineage>
        <taxon>Bacteria</taxon>
        <taxon>Bacillati</taxon>
        <taxon>Chloroflexota</taxon>
        <taxon>Dehalococcoidia</taxon>
        <taxon>Dehalococcoidales</taxon>
        <taxon>Dehalococcoidaceae</taxon>
        <taxon>Dehalogenimonas</taxon>
    </lineage>
</organism>
<evidence type="ECO:0000313" key="2">
    <source>
        <dbReference type="Proteomes" id="UP000235653"/>
    </source>
</evidence>
<dbReference type="AlphaFoldDB" id="A0A2P5P8X9"/>
<gene>
    <name evidence="1" type="ORF">JP09_002455</name>
</gene>
<accession>A0A2P5P8X9</accession>
<evidence type="ECO:0000313" key="1">
    <source>
        <dbReference type="EMBL" id="PPD58753.1"/>
    </source>
</evidence>